<comment type="caution">
    <text evidence="2">The sequence shown here is derived from an EMBL/GenBank/DDBJ whole genome shotgun (WGS) entry which is preliminary data.</text>
</comment>
<sequence length="369" mass="40401">MISEQPSLLARTPSGRRATGIEPFLERYATDFSFYGSGKAALYDGLSGLVSPGENVLVPAYLPDAVVEPFRDLGLEPRYYRVRETLAPNRADLGERLDDETAAVVTVDYFGFPQPGLESVASLLDDRDCYHIDDNAHAPLSVDNGTLLGTRGHLGITSLRKLLPIPDGAVLYCNDESVAARLEPSSFAGVRDEFGVDDCRHVLESVAGDLLAANATVRRTVERLVAERAASVPDPKARYEAGKTPMSRVSAAVVDAADPTVIRRARRTNYLAWRRCFDSRSGVEPYHETLPEGICPQVFPLRTDSPQRLVAALERCGVAAHTWPRLAATVRDDPAYAIARRLARETVVLPVHRGVDPAAIEAVDDRLRW</sequence>
<dbReference type="PANTHER" id="PTHR30244:SF42">
    <property type="entry name" value="UDP-2-ACETAMIDO-2-DEOXY-3-OXO-D-GLUCURONATE AMINOTRANSFERASE"/>
    <property type="match status" value="1"/>
</dbReference>
<dbReference type="Pfam" id="PF01041">
    <property type="entry name" value="DegT_DnrJ_EryC1"/>
    <property type="match status" value="1"/>
</dbReference>
<dbReference type="SUPFAM" id="SSF53383">
    <property type="entry name" value="PLP-dependent transferases"/>
    <property type="match status" value="1"/>
</dbReference>
<dbReference type="AlphaFoldDB" id="A0A8J8GSW0"/>
<evidence type="ECO:0000313" key="2">
    <source>
        <dbReference type="EMBL" id="NUB93862.1"/>
    </source>
</evidence>
<dbReference type="InterPro" id="IPR015421">
    <property type="entry name" value="PyrdxlP-dep_Trfase_major"/>
</dbReference>
<name>A0A8J8GSW0_9EURY</name>
<dbReference type="Proteomes" id="UP000728647">
    <property type="component" value="Unassembled WGS sequence"/>
</dbReference>
<accession>A0A8J8GSW0</accession>
<keyword evidence="2" id="KW-0032">Aminotransferase</keyword>
<keyword evidence="2" id="KW-0808">Transferase</keyword>
<comment type="similarity">
    <text evidence="1">Belongs to the DegT/DnrJ/EryC1 family.</text>
</comment>
<evidence type="ECO:0000313" key="3">
    <source>
        <dbReference type="Proteomes" id="UP000728647"/>
    </source>
</evidence>
<dbReference type="InterPro" id="IPR015424">
    <property type="entry name" value="PyrdxlP-dep_Trfase"/>
</dbReference>
<dbReference type="RefSeq" id="WP_174703517.1">
    <property type="nucleotide sequence ID" value="NZ_JABURA010000004.1"/>
</dbReference>
<dbReference type="OrthoDB" id="358899at2157"/>
<protein>
    <submittedName>
        <fullName evidence="2">DegT/DnrJ/EryC1/StrS aminotransferase family protein</fullName>
    </submittedName>
</protein>
<keyword evidence="1" id="KW-0663">Pyridoxal phosphate</keyword>
<dbReference type="GO" id="GO:0030170">
    <property type="term" value="F:pyridoxal phosphate binding"/>
    <property type="evidence" value="ECO:0007669"/>
    <property type="project" value="TreeGrafter"/>
</dbReference>
<dbReference type="InterPro" id="IPR000653">
    <property type="entry name" value="DegT/StrS_aminotransferase"/>
</dbReference>
<evidence type="ECO:0000256" key="1">
    <source>
        <dbReference type="RuleBase" id="RU004508"/>
    </source>
</evidence>
<dbReference type="GO" id="GO:0008483">
    <property type="term" value="F:transaminase activity"/>
    <property type="evidence" value="ECO:0007669"/>
    <property type="project" value="UniProtKB-KW"/>
</dbReference>
<reference evidence="2" key="1">
    <citation type="submission" date="2020-06" db="EMBL/GenBank/DDBJ databases">
        <title>Haloterrigena sp. nov., an extremely halophilic archaeon isolated from a saline sediment.</title>
        <authorList>
            <person name="Liu B.-B."/>
        </authorList>
    </citation>
    <scope>NUCLEOTIDE SEQUENCE</scope>
    <source>
        <strain evidence="2">SYSU A121-1</strain>
    </source>
</reference>
<gene>
    <name evidence="2" type="ORF">HT576_23090</name>
</gene>
<dbReference type="PANTHER" id="PTHR30244">
    <property type="entry name" value="TRANSAMINASE"/>
    <property type="match status" value="1"/>
</dbReference>
<organism evidence="2 3">
    <name type="scientific">Haloterrigena gelatinilytica</name>
    <dbReference type="NCBI Taxonomy" id="2741724"/>
    <lineage>
        <taxon>Archaea</taxon>
        <taxon>Methanobacteriati</taxon>
        <taxon>Methanobacteriota</taxon>
        <taxon>Stenosarchaea group</taxon>
        <taxon>Halobacteria</taxon>
        <taxon>Halobacteriales</taxon>
        <taxon>Natrialbaceae</taxon>
        <taxon>Haloterrigena</taxon>
    </lineage>
</organism>
<proteinExistence type="inferred from homology"/>
<dbReference type="Gene3D" id="3.40.640.10">
    <property type="entry name" value="Type I PLP-dependent aspartate aminotransferase-like (Major domain)"/>
    <property type="match status" value="1"/>
</dbReference>
<dbReference type="GO" id="GO:0000271">
    <property type="term" value="P:polysaccharide biosynthetic process"/>
    <property type="evidence" value="ECO:0007669"/>
    <property type="project" value="TreeGrafter"/>
</dbReference>
<dbReference type="EMBL" id="JABURA010000004">
    <property type="protein sequence ID" value="NUB93862.1"/>
    <property type="molecule type" value="Genomic_DNA"/>
</dbReference>